<dbReference type="RefSeq" id="WP_270024366.1">
    <property type="nucleotide sequence ID" value="NZ_JAPDDP010000009.1"/>
</dbReference>
<feature type="chain" id="PRO_5040861012" evidence="1">
    <location>
        <begin position="29"/>
        <end position="412"/>
    </location>
</feature>
<dbReference type="SUPFAM" id="SSF50969">
    <property type="entry name" value="YVTN repeat-like/Quinoprotein amine dehydrogenase"/>
    <property type="match status" value="1"/>
</dbReference>
<keyword evidence="3" id="KW-1185">Reference proteome</keyword>
<dbReference type="EMBL" id="JAPDDP010000009">
    <property type="protein sequence ID" value="MDA0180056.1"/>
    <property type="molecule type" value="Genomic_DNA"/>
</dbReference>
<dbReference type="Gene3D" id="2.120.10.30">
    <property type="entry name" value="TolB, C-terminal domain"/>
    <property type="match status" value="1"/>
</dbReference>
<dbReference type="Proteomes" id="UP001147653">
    <property type="component" value="Unassembled WGS sequence"/>
</dbReference>
<comment type="caution">
    <text evidence="2">The sequence shown here is derived from an EMBL/GenBank/DDBJ whole genome shotgun (WGS) entry which is preliminary data.</text>
</comment>
<dbReference type="InterPro" id="IPR011044">
    <property type="entry name" value="Quino_amine_DH_bsu"/>
</dbReference>
<evidence type="ECO:0000313" key="3">
    <source>
        <dbReference type="Proteomes" id="UP001147653"/>
    </source>
</evidence>
<reference evidence="2" key="1">
    <citation type="submission" date="2022-10" db="EMBL/GenBank/DDBJ databases">
        <title>The WGS of Solirubrobacter phytolaccae KCTC 29190.</title>
        <authorList>
            <person name="Jiang Z."/>
        </authorList>
    </citation>
    <scope>NUCLEOTIDE SEQUENCE</scope>
    <source>
        <strain evidence="2">KCTC 29190</strain>
    </source>
</reference>
<dbReference type="AlphaFoldDB" id="A0A9X3N9E4"/>
<organism evidence="2 3">
    <name type="scientific">Solirubrobacter phytolaccae</name>
    <dbReference type="NCBI Taxonomy" id="1404360"/>
    <lineage>
        <taxon>Bacteria</taxon>
        <taxon>Bacillati</taxon>
        <taxon>Actinomycetota</taxon>
        <taxon>Thermoleophilia</taxon>
        <taxon>Solirubrobacterales</taxon>
        <taxon>Solirubrobacteraceae</taxon>
        <taxon>Solirubrobacter</taxon>
    </lineage>
</organism>
<accession>A0A9X3N9E4</accession>
<proteinExistence type="predicted"/>
<evidence type="ECO:0000313" key="2">
    <source>
        <dbReference type="EMBL" id="MDA0180056.1"/>
    </source>
</evidence>
<name>A0A9X3N9E4_9ACTN</name>
<gene>
    <name evidence="2" type="ORF">OJ997_07095</name>
</gene>
<sequence>MPSRLKAFTATAGALLAAGALCASTASAAPVLYGATGVAEDDSLPASNLYTVDPATGATTSIGSIGKAITGLAVDNADGGKLYGVTAGVYLDGKERQLLRINPATGASTVVGSLGPNEIEDIAFNALGQLYGWNETGDDLYAINKGTGAITKTGESNLGVTYGDGLAFDKNGWLWAALDGDSGSLYTLNPATGAAAKGVRITGSPNSTGNLISSADFACDGSTLYGVVNDFGGAANLVTVDTATGKITNKGALPAGLDSIAWGGCPPPPQTDVGGSVPATLSLGLKGGSPVLGPFVPGLAAEYQASVDANVISTAADATLSVADASAVSPGKLVNGAFSLPQPLLAKATTVSAPAAAFAALSGTPLTLTTWSSPVSNDTATIAFKQAIGATDALRTGVYAKTLTFTLSTTTP</sequence>
<feature type="signal peptide" evidence="1">
    <location>
        <begin position="1"/>
        <end position="28"/>
    </location>
</feature>
<evidence type="ECO:0000256" key="1">
    <source>
        <dbReference type="SAM" id="SignalP"/>
    </source>
</evidence>
<dbReference type="InterPro" id="IPR011042">
    <property type="entry name" value="6-blade_b-propeller_TolB-like"/>
</dbReference>
<keyword evidence="1" id="KW-0732">Signal</keyword>
<protein>
    <submittedName>
        <fullName evidence="2">DUF4394 domain-containing protein</fullName>
    </submittedName>
</protein>